<dbReference type="SUPFAM" id="SSF53335">
    <property type="entry name" value="S-adenosyl-L-methionine-dependent methyltransferases"/>
    <property type="match status" value="1"/>
</dbReference>
<protein>
    <recommendedName>
        <fullName evidence="3">Carnitine O-acetyltransferase</fullName>
    </recommendedName>
</protein>
<gene>
    <name evidence="1" type="ORF">SAMN05443668_111243</name>
</gene>
<name>A0A1M7RG89_9ACTN</name>
<dbReference type="InterPro" id="IPR029063">
    <property type="entry name" value="SAM-dependent_MTases_sf"/>
</dbReference>
<proteinExistence type="predicted"/>
<evidence type="ECO:0000313" key="1">
    <source>
        <dbReference type="EMBL" id="SHN45303.1"/>
    </source>
</evidence>
<organism evidence="1 2">
    <name type="scientific">Cryptosporangium aurantiacum</name>
    <dbReference type="NCBI Taxonomy" id="134849"/>
    <lineage>
        <taxon>Bacteria</taxon>
        <taxon>Bacillati</taxon>
        <taxon>Actinomycetota</taxon>
        <taxon>Actinomycetes</taxon>
        <taxon>Cryptosporangiales</taxon>
        <taxon>Cryptosporangiaceae</taxon>
        <taxon>Cryptosporangium</taxon>
    </lineage>
</organism>
<accession>A0A1M7RG89</accession>
<evidence type="ECO:0008006" key="3">
    <source>
        <dbReference type="Google" id="ProtNLM"/>
    </source>
</evidence>
<reference evidence="1 2" key="1">
    <citation type="submission" date="2016-11" db="EMBL/GenBank/DDBJ databases">
        <authorList>
            <person name="Jaros S."/>
            <person name="Januszkiewicz K."/>
            <person name="Wedrychowicz H."/>
        </authorList>
    </citation>
    <scope>NUCLEOTIDE SEQUENCE [LARGE SCALE GENOMIC DNA]</scope>
    <source>
        <strain evidence="1 2">DSM 46144</strain>
    </source>
</reference>
<dbReference type="AlphaFoldDB" id="A0A1M7RG89"/>
<keyword evidence="2" id="KW-1185">Reference proteome</keyword>
<dbReference type="RefSeq" id="WP_073261988.1">
    <property type="nucleotide sequence ID" value="NZ_FRCS01000011.1"/>
</dbReference>
<sequence>MPTEDTVAHDRTGKVSFDDIYTRPDPRAFYATLQQFDYRIPDLALPHFERLIGEYRTETGIATPTVLDIGSSYGVNGALLRCGTSVAELTERYAAAASLSRAELVAADRAFVDARRRPDAPRCVGLDVSRPALDYAVAAGFLDGALHADFEADEPTDAQRSELAGTDLVVSTGCLGYVTEKTLLRVVDAAGGRLPWMAHFCLRMFPYDAIAAELGDLGYTTVRIDRPFRQRRFATDHERTSVLDRLSDLGVDATGLEADGWFYAQLYLSRPRNRKAA</sequence>
<dbReference type="STRING" id="134849.SAMN05443668_111243"/>
<dbReference type="EMBL" id="FRCS01000011">
    <property type="protein sequence ID" value="SHN45303.1"/>
    <property type="molecule type" value="Genomic_DNA"/>
</dbReference>
<dbReference type="OrthoDB" id="7055571at2"/>
<evidence type="ECO:0000313" key="2">
    <source>
        <dbReference type="Proteomes" id="UP000184440"/>
    </source>
</evidence>
<dbReference type="Proteomes" id="UP000184440">
    <property type="component" value="Unassembled WGS sequence"/>
</dbReference>